<feature type="domain" description="Erythromycin biosynthesis protein CIII-like C-terminal" evidence="1">
    <location>
        <begin position="309"/>
        <end position="410"/>
    </location>
</feature>
<dbReference type="EMBL" id="RZNH01000004">
    <property type="protein sequence ID" value="NOU58944.1"/>
    <property type="molecule type" value="Genomic_DNA"/>
</dbReference>
<dbReference type="SUPFAM" id="SSF53756">
    <property type="entry name" value="UDP-Glycosyltransferase/glycogen phosphorylase"/>
    <property type="match status" value="1"/>
</dbReference>
<dbReference type="Gene3D" id="3.40.50.2000">
    <property type="entry name" value="Glycogen Phosphorylase B"/>
    <property type="match status" value="2"/>
</dbReference>
<protein>
    <submittedName>
        <fullName evidence="2">Glycosyltransferase</fullName>
    </submittedName>
</protein>
<dbReference type="PANTHER" id="PTHR48050:SF13">
    <property type="entry name" value="STEROL 3-BETA-GLUCOSYLTRANSFERASE UGT80A2"/>
    <property type="match status" value="1"/>
</dbReference>
<dbReference type="InterPro" id="IPR010610">
    <property type="entry name" value="EryCIII-like_C"/>
</dbReference>
<evidence type="ECO:0000259" key="1">
    <source>
        <dbReference type="Pfam" id="PF06722"/>
    </source>
</evidence>
<organism evidence="2 3">
    <name type="scientific">Marinifilum caeruleilacunae</name>
    <dbReference type="NCBI Taxonomy" id="2499076"/>
    <lineage>
        <taxon>Bacteria</taxon>
        <taxon>Pseudomonadati</taxon>
        <taxon>Bacteroidota</taxon>
        <taxon>Bacteroidia</taxon>
        <taxon>Marinilabiliales</taxon>
        <taxon>Marinifilaceae</taxon>
    </lineage>
</organism>
<dbReference type="InterPro" id="IPR050426">
    <property type="entry name" value="Glycosyltransferase_28"/>
</dbReference>
<proteinExistence type="predicted"/>
<dbReference type="Proteomes" id="UP000732105">
    <property type="component" value="Unassembled WGS sequence"/>
</dbReference>
<keyword evidence="3" id="KW-1185">Reference proteome</keyword>
<evidence type="ECO:0000313" key="2">
    <source>
        <dbReference type="EMBL" id="NOU58944.1"/>
    </source>
</evidence>
<dbReference type="PANTHER" id="PTHR48050">
    <property type="entry name" value="STEROL 3-BETA-GLUCOSYLTRANSFERASE"/>
    <property type="match status" value="1"/>
</dbReference>
<evidence type="ECO:0000313" key="3">
    <source>
        <dbReference type="Proteomes" id="UP000732105"/>
    </source>
</evidence>
<accession>A0ABX1WS65</accession>
<dbReference type="CDD" id="cd03784">
    <property type="entry name" value="GT1_Gtf-like"/>
    <property type="match status" value="1"/>
</dbReference>
<reference evidence="2 3" key="1">
    <citation type="submission" date="2018-12" db="EMBL/GenBank/DDBJ databases">
        <title>Marinifilum JC070 sp. nov., a marine bacterium isolated from Yongle Blue Hole in the South China Sea.</title>
        <authorList>
            <person name="Fu T."/>
        </authorList>
    </citation>
    <scope>NUCLEOTIDE SEQUENCE [LARGE SCALE GENOMIC DNA]</scope>
    <source>
        <strain evidence="2 3">JC070</strain>
    </source>
</reference>
<comment type="caution">
    <text evidence="2">The sequence shown here is derived from an EMBL/GenBank/DDBJ whole genome shotgun (WGS) entry which is preliminary data.</text>
</comment>
<gene>
    <name evidence="2" type="ORF">ELS83_03870</name>
</gene>
<sequence>MKAILFSLGSRGDIEPLFALGEILRSKNWEVIYVFPEQFRELVEGENTSFYPFTKEFLELLITSEKSKQLTSRSGSWLSRVKVLIGLAVKSIKINKEVLARQHEILEQEQADYVFFNQKCVYPILWELQNPGRAIFVHPFPCFLHKVKQHSIIGFSGGGNYGTILNSFTYRLQTVILSIAVYFSTKKYHKEIQGAKLNPVSIKRALLNRCKSVYMLSPSLFKQPEYWPQNANVVGYYERNKLKNWQADKKLIGFLKKYQKIVFITFGSISNSNPLEKTKAILSVLEKHKIPAIVNTSWGGLIQPESHADHIHFVNQIPYEWIMPMVYAVVHHGGSGTTHTALKYACANLIIPHFIDQFFWNKTIHQLEVGPKGNSIKKLNRKNFESKLLDLLQNPVYKKNAETIAKQMRNENDIEKLLELILREY</sequence>
<dbReference type="InterPro" id="IPR002213">
    <property type="entry name" value="UDP_glucos_trans"/>
</dbReference>
<name>A0ABX1WS65_9BACT</name>
<dbReference type="RefSeq" id="WP_171594222.1">
    <property type="nucleotide sequence ID" value="NZ_RZNH01000004.1"/>
</dbReference>
<dbReference type="Pfam" id="PF06722">
    <property type="entry name" value="EryCIII-like_C"/>
    <property type="match status" value="1"/>
</dbReference>